<dbReference type="EMBL" id="LPHB01000056">
    <property type="protein sequence ID" value="KWA58841.1"/>
    <property type="molecule type" value="Genomic_DNA"/>
</dbReference>
<dbReference type="Proteomes" id="UP000068603">
    <property type="component" value="Unassembled WGS sequence"/>
</dbReference>
<dbReference type="KEGG" id="bstg:WT74_24480"/>
<gene>
    <name evidence="1" type="ORF">WT44_22090</name>
</gene>
<dbReference type="GeneID" id="93056440"/>
<organism evidence="1">
    <name type="scientific">Burkholderia stagnalis</name>
    <dbReference type="NCBI Taxonomy" id="1503054"/>
    <lineage>
        <taxon>Bacteria</taxon>
        <taxon>Pseudomonadati</taxon>
        <taxon>Pseudomonadota</taxon>
        <taxon>Betaproteobacteria</taxon>
        <taxon>Burkholderiales</taxon>
        <taxon>Burkholderiaceae</taxon>
        <taxon>Burkholderia</taxon>
        <taxon>Burkholderia cepacia complex</taxon>
    </lineage>
</organism>
<name>A0A107S1Z6_9BURK</name>
<proteinExistence type="predicted"/>
<dbReference type="RefSeq" id="WP_060013694.1">
    <property type="nucleotide sequence ID" value="NZ_CP013461.1"/>
</dbReference>
<protein>
    <submittedName>
        <fullName evidence="1">Uncharacterized protein</fullName>
    </submittedName>
</protein>
<comment type="caution">
    <text evidence="1">The sequence shown here is derived from an EMBL/GenBank/DDBJ whole genome shotgun (WGS) entry which is preliminary data.</text>
</comment>
<evidence type="ECO:0000313" key="1">
    <source>
        <dbReference type="EMBL" id="KWA58841.1"/>
    </source>
</evidence>
<sequence length="179" mass="18936">MTIHPLRTFLIASALAVSVTSHAQQVGVVTGGVYYTPNPHLAAGTPLQILPDDDTGVARCCATIKGPARKPPRQVFDSLRDRTMAAYALTMPPSIPADASGFGVVGPARFVRAGAHPEAVLDDDLRLAFSTCTSTEGVHYLGRKPGSRKLLVHLYLYFDGEFEPNCKDSDLDGGGAAGK</sequence>
<reference evidence="1 2" key="1">
    <citation type="submission" date="2015-11" db="EMBL/GenBank/DDBJ databases">
        <title>Expanding the genomic diversity of Burkholderia species for the development of highly accurate diagnostics.</title>
        <authorList>
            <person name="Sahl J."/>
            <person name="Keim P."/>
            <person name="Wagner D."/>
        </authorList>
    </citation>
    <scope>NUCLEOTIDE SEQUENCE [LARGE SCALE GENOMIC DNA]</scope>
    <source>
        <strain evidence="1 2">MSMB1960WGS</strain>
    </source>
</reference>
<dbReference type="AlphaFoldDB" id="A0A107S1Z6"/>
<accession>A0A107S1Z6</accession>
<evidence type="ECO:0000313" key="2">
    <source>
        <dbReference type="Proteomes" id="UP000068603"/>
    </source>
</evidence>